<protein>
    <submittedName>
        <fullName evidence="1">Uncharacterized protein</fullName>
    </submittedName>
</protein>
<sequence>MGVAMGSGRGAHVVVIGGLDLPGSCGPSLARIEFDNWDFLSRCLFAEKWVESELSSRGARGIGDILTPVLVKALSLPLGPSNTDVEGALMWKPGCVTQRFLFSIFLSPGGELSAVFRLPTVSFRWLAAIQNHHPLPHQMNGFGKVRYTCKKASGQGVRTHPPMVLLAMVRERDINQLAFYQALAGASSPYKRLSEAMVGDTAVRDRGEWSCRMIVGSDLLSLHLVFSLCR</sequence>
<reference evidence="1 2" key="1">
    <citation type="journal article" date="2018" name="PLoS Genet.">
        <title>Population sequencing reveals clonal diversity and ancestral inbreeding in the grapevine cultivar Chardonnay.</title>
        <authorList>
            <person name="Roach M.J."/>
            <person name="Johnson D.L."/>
            <person name="Bohlmann J."/>
            <person name="van Vuuren H.J."/>
            <person name="Jones S.J."/>
            <person name="Pretorius I.S."/>
            <person name="Schmidt S.A."/>
            <person name="Borneman A.R."/>
        </authorList>
    </citation>
    <scope>NUCLEOTIDE SEQUENCE [LARGE SCALE GENOMIC DNA]</scope>
    <source>
        <strain evidence="2">cv. Chardonnay</strain>
        <tissue evidence="1">Leaf</tissue>
    </source>
</reference>
<dbReference type="Proteomes" id="UP000288805">
    <property type="component" value="Unassembled WGS sequence"/>
</dbReference>
<dbReference type="AlphaFoldDB" id="A0A438GX13"/>
<name>A0A438GX13_VITVI</name>
<proteinExistence type="predicted"/>
<dbReference type="EMBL" id="QGNW01000324">
    <property type="protein sequence ID" value="RVW76745.1"/>
    <property type="molecule type" value="Genomic_DNA"/>
</dbReference>
<gene>
    <name evidence="1" type="ORF">CK203_047550</name>
</gene>
<organism evidence="1 2">
    <name type="scientific">Vitis vinifera</name>
    <name type="common">Grape</name>
    <dbReference type="NCBI Taxonomy" id="29760"/>
    <lineage>
        <taxon>Eukaryota</taxon>
        <taxon>Viridiplantae</taxon>
        <taxon>Streptophyta</taxon>
        <taxon>Embryophyta</taxon>
        <taxon>Tracheophyta</taxon>
        <taxon>Spermatophyta</taxon>
        <taxon>Magnoliopsida</taxon>
        <taxon>eudicotyledons</taxon>
        <taxon>Gunneridae</taxon>
        <taxon>Pentapetalae</taxon>
        <taxon>rosids</taxon>
        <taxon>Vitales</taxon>
        <taxon>Vitaceae</taxon>
        <taxon>Viteae</taxon>
        <taxon>Vitis</taxon>
    </lineage>
</organism>
<comment type="caution">
    <text evidence="1">The sequence shown here is derived from an EMBL/GenBank/DDBJ whole genome shotgun (WGS) entry which is preliminary data.</text>
</comment>
<accession>A0A438GX13</accession>
<evidence type="ECO:0000313" key="1">
    <source>
        <dbReference type="EMBL" id="RVW76745.1"/>
    </source>
</evidence>
<evidence type="ECO:0000313" key="2">
    <source>
        <dbReference type="Proteomes" id="UP000288805"/>
    </source>
</evidence>